<keyword evidence="6" id="KW-0804">Transcription</keyword>
<feature type="transmembrane region" description="Helical" evidence="7">
    <location>
        <begin position="99"/>
        <end position="121"/>
    </location>
</feature>
<gene>
    <name evidence="8" type="ORF">E9998_20375</name>
</gene>
<evidence type="ECO:0000313" key="8">
    <source>
        <dbReference type="EMBL" id="THV24566.1"/>
    </source>
</evidence>
<evidence type="ECO:0008006" key="10">
    <source>
        <dbReference type="Google" id="ProtNLM"/>
    </source>
</evidence>
<comment type="subcellular location">
    <subcellularLocation>
        <location evidence="1">Membrane</location>
        <topology evidence="1">Single-pass membrane protein</topology>
    </subcellularLocation>
</comment>
<evidence type="ECO:0000256" key="1">
    <source>
        <dbReference type="ARBA" id="ARBA00004167"/>
    </source>
</evidence>
<dbReference type="InterPro" id="IPR041916">
    <property type="entry name" value="Anti_sigma_zinc_sf"/>
</dbReference>
<sequence>MTEPTRCDGYREGLAEVATGAASGPDRARTLAHLAGCEDCRRELDALARVADEVLLVAPQHQPPAGFESAVLDRIRVEDGSRNPRRAKRKAPAGRRHRVLRPLAAVAAALVIAVAAAGTVWTATAQDRETADRYERTLAVADGRYFTAAPVLDGGVQVGHVFLYQGEPSWVFAVLGEAAPGTYDLVVSTGEWTATVGSCEVAETSCGTGATVAADIGDITEVRLVGSDGTVLTAALPGW</sequence>
<dbReference type="InterPro" id="IPR051474">
    <property type="entry name" value="Anti-sigma-K/W_factor"/>
</dbReference>
<keyword evidence="3 7" id="KW-1133">Transmembrane helix</keyword>
<dbReference type="GO" id="GO:0016989">
    <property type="term" value="F:sigma factor antagonist activity"/>
    <property type="evidence" value="ECO:0007669"/>
    <property type="project" value="TreeGrafter"/>
</dbReference>
<accession>A0A4V4HN39</accession>
<evidence type="ECO:0000256" key="6">
    <source>
        <dbReference type="ARBA" id="ARBA00023163"/>
    </source>
</evidence>
<name>A0A4V4HN39_9ACTN</name>
<dbReference type="AlphaFoldDB" id="A0A4V4HN39"/>
<evidence type="ECO:0000256" key="5">
    <source>
        <dbReference type="ARBA" id="ARBA00023136"/>
    </source>
</evidence>
<evidence type="ECO:0000256" key="4">
    <source>
        <dbReference type="ARBA" id="ARBA00023015"/>
    </source>
</evidence>
<keyword evidence="9" id="KW-1185">Reference proteome</keyword>
<organism evidence="8 9">
    <name type="scientific">Glycomyces paridis</name>
    <dbReference type="NCBI Taxonomy" id="2126555"/>
    <lineage>
        <taxon>Bacteria</taxon>
        <taxon>Bacillati</taxon>
        <taxon>Actinomycetota</taxon>
        <taxon>Actinomycetes</taxon>
        <taxon>Glycomycetales</taxon>
        <taxon>Glycomycetaceae</taxon>
        <taxon>Glycomyces</taxon>
    </lineage>
</organism>
<evidence type="ECO:0000313" key="9">
    <source>
        <dbReference type="Proteomes" id="UP000305792"/>
    </source>
</evidence>
<keyword evidence="2 7" id="KW-0812">Transmembrane</keyword>
<evidence type="ECO:0000256" key="2">
    <source>
        <dbReference type="ARBA" id="ARBA00022692"/>
    </source>
</evidence>
<evidence type="ECO:0000256" key="3">
    <source>
        <dbReference type="ARBA" id="ARBA00022989"/>
    </source>
</evidence>
<keyword evidence="5 7" id="KW-0472">Membrane</keyword>
<dbReference type="EMBL" id="STGX01000017">
    <property type="protein sequence ID" value="THV24566.1"/>
    <property type="molecule type" value="Genomic_DNA"/>
</dbReference>
<dbReference type="Gene3D" id="1.10.10.1320">
    <property type="entry name" value="Anti-sigma factor, zinc-finger domain"/>
    <property type="match status" value="1"/>
</dbReference>
<protein>
    <recommendedName>
        <fullName evidence="10">Zf-HC2 domain-containing protein</fullName>
    </recommendedName>
</protein>
<dbReference type="Proteomes" id="UP000305792">
    <property type="component" value="Unassembled WGS sequence"/>
</dbReference>
<dbReference type="PANTHER" id="PTHR37461:SF1">
    <property type="entry name" value="ANTI-SIGMA-K FACTOR RSKA"/>
    <property type="match status" value="1"/>
</dbReference>
<dbReference type="GO" id="GO:0006417">
    <property type="term" value="P:regulation of translation"/>
    <property type="evidence" value="ECO:0007669"/>
    <property type="project" value="TreeGrafter"/>
</dbReference>
<dbReference type="RefSeq" id="WP_136531535.1">
    <property type="nucleotide sequence ID" value="NZ_STGX01000017.1"/>
</dbReference>
<comment type="caution">
    <text evidence="8">The sequence shown here is derived from an EMBL/GenBank/DDBJ whole genome shotgun (WGS) entry which is preliminary data.</text>
</comment>
<dbReference type="OrthoDB" id="3522768at2"/>
<reference evidence="8 9" key="1">
    <citation type="journal article" date="2018" name="Int. J. Syst. Evol. Microbiol.">
        <title>Glycomyces paridis sp. nov., isolated from the medicinal plant Paris polyphylla.</title>
        <authorList>
            <person name="Fang X.M."/>
            <person name="Bai J.L."/>
            <person name="Su J."/>
            <person name="Zhao L.L."/>
            <person name="Liu H.Y."/>
            <person name="Ma B.P."/>
            <person name="Zhang Y.Q."/>
            <person name="Yu L.Y."/>
        </authorList>
    </citation>
    <scope>NUCLEOTIDE SEQUENCE [LARGE SCALE GENOMIC DNA]</scope>
    <source>
        <strain evidence="8 9">CPCC 204357</strain>
    </source>
</reference>
<keyword evidence="4" id="KW-0805">Transcription regulation</keyword>
<proteinExistence type="predicted"/>
<dbReference type="PANTHER" id="PTHR37461">
    <property type="entry name" value="ANTI-SIGMA-K FACTOR RSKA"/>
    <property type="match status" value="1"/>
</dbReference>
<evidence type="ECO:0000256" key="7">
    <source>
        <dbReference type="SAM" id="Phobius"/>
    </source>
</evidence>
<dbReference type="GO" id="GO:0016020">
    <property type="term" value="C:membrane"/>
    <property type="evidence" value="ECO:0007669"/>
    <property type="project" value="UniProtKB-SubCell"/>
</dbReference>